<reference evidence="8" key="1">
    <citation type="journal article" date="2016" name="Nat. Genet.">
        <title>A high-quality carrot genome assembly provides new insights into carotenoid accumulation and asterid genome evolution.</title>
        <authorList>
            <person name="Iorizzo M."/>
            <person name="Ellison S."/>
            <person name="Senalik D."/>
            <person name="Zeng P."/>
            <person name="Satapoomin P."/>
            <person name="Huang J."/>
            <person name="Bowman M."/>
            <person name="Iovene M."/>
            <person name="Sanseverino W."/>
            <person name="Cavagnaro P."/>
            <person name="Yildiz M."/>
            <person name="Macko-Podgorni A."/>
            <person name="Moranska E."/>
            <person name="Grzebelus E."/>
            <person name="Grzebelus D."/>
            <person name="Ashrafi H."/>
            <person name="Zheng Z."/>
            <person name="Cheng S."/>
            <person name="Spooner D."/>
            <person name="Van Deynze A."/>
            <person name="Simon P."/>
        </authorList>
    </citation>
    <scope>NUCLEOTIDE SEQUENCE</scope>
    <source>
        <tissue evidence="8">Leaf</tissue>
    </source>
</reference>
<feature type="domain" description="C2 tensin-type" evidence="6">
    <location>
        <begin position="200"/>
        <end position="329"/>
    </location>
</feature>
<dbReference type="SUPFAM" id="SSF101447">
    <property type="entry name" value="Formin homology 2 domain (FH2 domain)"/>
    <property type="match status" value="1"/>
</dbReference>
<dbReference type="GO" id="GO:0004721">
    <property type="term" value="F:phosphoprotein phosphatase activity"/>
    <property type="evidence" value="ECO:0007669"/>
    <property type="project" value="UniProtKB-KW"/>
</dbReference>
<feature type="region of interest" description="Disordered" evidence="5">
    <location>
        <begin position="673"/>
        <end position="948"/>
    </location>
</feature>
<dbReference type="Proteomes" id="UP000077755">
    <property type="component" value="Chromosome 4"/>
</dbReference>
<feature type="compositionally biased region" description="Pro residues" evidence="5">
    <location>
        <begin position="777"/>
        <end position="788"/>
    </location>
</feature>
<evidence type="ECO:0000259" key="7">
    <source>
        <dbReference type="PROSITE" id="PS51444"/>
    </source>
</evidence>
<feature type="compositionally biased region" description="Pro residues" evidence="5">
    <location>
        <begin position="831"/>
        <end position="930"/>
    </location>
</feature>
<dbReference type="InterPro" id="IPR029021">
    <property type="entry name" value="Prot-tyrosine_phosphatase-like"/>
</dbReference>
<evidence type="ECO:0000256" key="5">
    <source>
        <dbReference type="SAM" id="MobiDB-lite"/>
    </source>
</evidence>
<evidence type="ECO:0000256" key="4">
    <source>
        <dbReference type="SAM" id="Coils"/>
    </source>
</evidence>
<dbReference type="InterPro" id="IPR014020">
    <property type="entry name" value="Tensin_C2-dom"/>
</dbReference>
<dbReference type="InterPro" id="IPR035892">
    <property type="entry name" value="C2_domain_sf"/>
</dbReference>
<organism evidence="8 9">
    <name type="scientific">Daucus carota subsp. sativus</name>
    <name type="common">Carrot</name>
    <dbReference type="NCBI Taxonomy" id="79200"/>
    <lineage>
        <taxon>Eukaryota</taxon>
        <taxon>Viridiplantae</taxon>
        <taxon>Streptophyta</taxon>
        <taxon>Embryophyta</taxon>
        <taxon>Tracheophyta</taxon>
        <taxon>Spermatophyta</taxon>
        <taxon>Magnoliopsida</taxon>
        <taxon>eudicotyledons</taxon>
        <taxon>Gunneridae</taxon>
        <taxon>Pentapetalae</taxon>
        <taxon>asterids</taxon>
        <taxon>campanulids</taxon>
        <taxon>Apiales</taxon>
        <taxon>Apiaceae</taxon>
        <taxon>Apioideae</taxon>
        <taxon>Scandiceae</taxon>
        <taxon>Daucinae</taxon>
        <taxon>Daucus</taxon>
        <taxon>Daucus sect. Daucus</taxon>
    </lineage>
</organism>
<evidence type="ECO:0000313" key="9">
    <source>
        <dbReference type="Proteomes" id="UP000077755"/>
    </source>
</evidence>
<feature type="compositionally biased region" description="Basic and acidic residues" evidence="5">
    <location>
        <begin position="1328"/>
        <end position="1351"/>
    </location>
</feature>
<dbReference type="Gene3D" id="1.20.58.2220">
    <property type="entry name" value="Formin, FH2 domain"/>
    <property type="match status" value="1"/>
</dbReference>
<feature type="compositionally biased region" description="Polar residues" evidence="5">
    <location>
        <begin position="505"/>
        <end position="531"/>
    </location>
</feature>
<dbReference type="PANTHER" id="PTHR45733:SF10">
    <property type="entry name" value="FORMIN-LIKE PROTEIN 15A-RELATED"/>
    <property type="match status" value="1"/>
</dbReference>
<keyword evidence="2" id="KW-0378">Hydrolase</keyword>
<name>A0AAF0WSG2_DAUCS</name>
<dbReference type="InterPro" id="IPR015425">
    <property type="entry name" value="FH2_Formin"/>
</dbReference>
<feature type="domain" description="FH2" evidence="7">
    <location>
        <begin position="951"/>
        <end position="1349"/>
    </location>
</feature>
<dbReference type="Gene3D" id="3.90.190.10">
    <property type="entry name" value="Protein tyrosine phosphatase superfamily"/>
    <property type="match status" value="1"/>
</dbReference>
<dbReference type="PROSITE" id="PS51182">
    <property type="entry name" value="C2_TENSIN"/>
    <property type="match status" value="1"/>
</dbReference>
<accession>A0AAF0WSG2</accession>
<feature type="region of interest" description="Disordered" evidence="5">
    <location>
        <begin position="1328"/>
        <end position="1361"/>
    </location>
</feature>
<gene>
    <name evidence="8" type="ORF">DCAR_0414516</name>
</gene>
<feature type="region of interest" description="Disordered" evidence="5">
    <location>
        <begin position="455"/>
        <end position="557"/>
    </location>
</feature>
<proteinExistence type="inferred from homology"/>
<keyword evidence="9" id="KW-1185">Reference proteome</keyword>
<sequence length="1361" mass="151561">MALFRRLFYRKPPDRLLEITDKVYVFDCCLSRNVMEEDEYKVYLGGIVAELQDYYEDDASYMVFNFKQGDNTSLVSSFLSSYGMTIMEYPQHFEGTPLLPLETIHKILHFCQSWLSLTGHHVLLMHCEYGGWPLLAFMLAALLLYRKQYDSEHKTLEMIYNQAPRELLYLFSPLNPHPSHLRYLQYMSHTTLGLHWALVDTPLALDCIIFRLLPLFDGGKGCRPVVRVYGHVPSSASTNKSSKLLFSTLKTRENARLYRQEEVQGDVILECVHLAEDLIREEMMFRVMFHTAFIRLNVLMLERDQIDVLWDVKVHFSKDFFAKVLFSDADVPPSIINTQVPSTLETESESASPDEFFEVEELFSDIVDAHDVKGDVLDTRLIKDNSPNEVAWKEDLEPYAFQDCASEDGNHKQDDLLNSDIFHELKPLFLDNISGELYITRHDNDTPCSLETEISDVSGMSEIEKEQPREPDHLERFRNKNLQKKSDVDASKQERESDHLFTKGTFRSKSVTDSPNSFKTNSQGSQNSSLRQAKADKLSPSNKGPYANSLHVSHLPSRHNSAPPILVHAKDTQFKGDSHTLFCMISKMTCIDNIHRKNTSCPPVLAVSNHITYEPLARPPHSSCPSIPLTHDVERPPIPTLGSSSQCPTPSVLVAQPHTSTFMVSSQPLETSFHKFCEPGSRPGDYGPQPPPPPHKTVVNELGPPPPPPNLIISTFPPESGQGPSSPGPAPPPLPKVVPRSIPPLGARFRRMYGRKHLGPRKNSMKPLRSSTQSPTPSVPTVPQPQPHVPTFIVSSQPLEPPLPKHGETRSPPHVSPPPPPNPPSRVDGNGPPPCPAPPPPDGGLGPPPPPPPPGVGPAPAPPSPPPGVGPAPPPPPPPPGASPAPPLPPSAGPPLPPPPGSGLAPPPPGPAPPPPPSVGAGPRPPPPSGTGPGSQNNGPSAPASKGLQRWKHLGPRKTNLKPLHWSKVTRALHGSVWEELQKSEDPQNEREFDVSEIETLFSAALPKPKNSKKSDGHNSATKMETVQLIEHRRAYNTEIMLTKIKMGLHDMTDAILTMDDTILDADQVEILIKFCPTKEEIELLNNYTGDKERLGRCEQFFLELMRVPRVESKLRVFLFRIQLNTQISDFKNNLNVVIVVCEEVRNSRKLKEIMSKILFVGNTLNQGTARGSAVGFKLDSLLKLTETRSTNNKMTLMHYLCKVFADKLPHLLDFYEDLISLETASKIQLKVLAEEMQAINKGLERVKQELDASKSDGPVSEVFVKTLEEFVQGAEREVASVQNLYTVAGSNADALALYFNEDPTRFPFEQVTTTLLNFVRMFRKAHDENRKQDELEKKRKQKEVEMEKARGTNKTKGPVK</sequence>
<dbReference type="PROSITE" id="PS51444">
    <property type="entry name" value="FH2"/>
    <property type="match status" value="1"/>
</dbReference>
<dbReference type="InterPro" id="IPR042201">
    <property type="entry name" value="FH2_Formin_sf"/>
</dbReference>
<dbReference type="SUPFAM" id="SSF52799">
    <property type="entry name" value="(Phosphotyrosine protein) phosphatases II"/>
    <property type="match status" value="1"/>
</dbReference>
<dbReference type="Gene3D" id="2.60.40.1110">
    <property type="match status" value="1"/>
</dbReference>
<comment type="similarity">
    <text evidence="1">Belongs to the formin-like family. Class-II subfamily.</text>
</comment>
<dbReference type="Pfam" id="PF10409">
    <property type="entry name" value="PTEN_C2"/>
    <property type="match status" value="1"/>
</dbReference>
<dbReference type="SUPFAM" id="SSF49562">
    <property type="entry name" value="C2 domain (Calcium/lipid-binding domain, CaLB)"/>
    <property type="match status" value="1"/>
</dbReference>
<dbReference type="InterPro" id="IPR051144">
    <property type="entry name" value="Formin_homology_domain"/>
</dbReference>
<protein>
    <recommendedName>
        <fullName evidence="3">Formin-like protein</fullName>
    </recommendedName>
</protein>
<dbReference type="EMBL" id="CP093346">
    <property type="protein sequence ID" value="WOG95210.1"/>
    <property type="molecule type" value="Genomic_DNA"/>
</dbReference>
<keyword evidence="4" id="KW-0175">Coiled coil</keyword>
<evidence type="ECO:0000256" key="3">
    <source>
        <dbReference type="RuleBase" id="RU361260"/>
    </source>
</evidence>
<feature type="compositionally biased region" description="Basic residues" evidence="5">
    <location>
        <begin position="748"/>
        <end position="764"/>
    </location>
</feature>
<keyword evidence="2" id="KW-0904">Protein phosphatase</keyword>
<reference evidence="8" key="2">
    <citation type="submission" date="2022-03" db="EMBL/GenBank/DDBJ databases">
        <title>Draft title - Genomic analysis of global carrot germplasm unveils the trajectory of domestication and the origin of high carotenoid orange carrot.</title>
        <authorList>
            <person name="Iorizzo M."/>
            <person name="Ellison S."/>
            <person name="Senalik D."/>
            <person name="Macko-Podgorni A."/>
            <person name="Grzebelus D."/>
            <person name="Bostan H."/>
            <person name="Rolling W."/>
            <person name="Curaba J."/>
            <person name="Simon P."/>
        </authorList>
    </citation>
    <scope>NUCLEOTIDE SEQUENCE</scope>
    <source>
        <tissue evidence="8">Leaf</tissue>
    </source>
</reference>
<dbReference type="PANTHER" id="PTHR45733">
    <property type="entry name" value="FORMIN-J"/>
    <property type="match status" value="1"/>
</dbReference>
<feature type="compositionally biased region" description="Pro residues" evidence="5">
    <location>
        <begin position="814"/>
        <end position="824"/>
    </location>
</feature>
<dbReference type="SMART" id="SM00498">
    <property type="entry name" value="FH2"/>
    <property type="match status" value="1"/>
</dbReference>
<evidence type="ECO:0000256" key="1">
    <source>
        <dbReference type="ARBA" id="ARBA00006468"/>
    </source>
</evidence>
<feature type="compositionally biased region" description="Pro residues" evidence="5">
    <location>
        <begin position="726"/>
        <end position="736"/>
    </location>
</feature>
<feature type="coiled-coil region" evidence="4">
    <location>
        <begin position="1230"/>
        <end position="1285"/>
    </location>
</feature>
<evidence type="ECO:0000256" key="2">
    <source>
        <dbReference type="ARBA" id="ARBA00022912"/>
    </source>
</evidence>
<evidence type="ECO:0000259" key="6">
    <source>
        <dbReference type="PROSITE" id="PS51182"/>
    </source>
</evidence>
<evidence type="ECO:0000313" key="8">
    <source>
        <dbReference type="EMBL" id="WOG95210.1"/>
    </source>
</evidence>
<dbReference type="SMART" id="SM01326">
    <property type="entry name" value="PTEN_C2"/>
    <property type="match status" value="1"/>
</dbReference>
<feature type="compositionally biased region" description="Basic and acidic residues" evidence="5">
    <location>
        <begin position="462"/>
        <end position="501"/>
    </location>
</feature>
<feature type="compositionally biased region" description="Basic residues" evidence="5">
    <location>
        <begin position="1352"/>
        <end position="1361"/>
    </location>
</feature>
<dbReference type="Pfam" id="PF02181">
    <property type="entry name" value="FH2"/>
    <property type="match status" value="1"/>
</dbReference>